<dbReference type="AlphaFoldDB" id="A0A699XGY6"/>
<proteinExistence type="predicted"/>
<protein>
    <submittedName>
        <fullName evidence="1">Uncharacterized protein</fullName>
    </submittedName>
</protein>
<name>A0A699XGY6_TANCI</name>
<dbReference type="EMBL" id="BKCJ011862092">
    <property type="protein sequence ID" value="GFD59205.1"/>
    <property type="molecule type" value="Genomic_DNA"/>
</dbReference>
<feature type="non-terminal residue" evidence="1">
    <location>
        <position position="42"/>
    </location>
</feature>
<evidence type="ECO:0000313" key="1">
    <source>
        <dbReference type="EMBL" id="GFD59205.1"/>
    </source>
</evidence>
<comment type="caution">
    <text evidence="1">The sequence shown here is derived from an EMBL/GenBank/DDBJ whole genome shotgun (WGS) entry which is preliminary data.</text>
</comment>
<organism evidence="1">
    <name type="scientific">Tanacetum cinerariifolium</name>
    <name type="common">Dalmatian daisy</name>
    <name type="synonym">Chrysanthemum cinerariifolium</name>
    <dbReference type="NCBI Taxonomy" id="118510"/>
    <lineage>
        <taxon>Eukaryota</taxon>
        <taxon>Viridiplantae</taxon>
        <taxon>Streptophyta</taxon>
        <taxon>Embryophyta</taxon>
        <taxon>Tracheophyta</taxon>
        <taxon>Spermatophyta</taxon>
        <taxon>Magnoliopsida</taxon>
        <taxon>eudicotyledons</taxon>
        <taxon>Gunneridae</taxon>
        <taxon>Pentapetalae</taxon>
        <taxon>asterids</taxon>
        <taxon>campanulids</taxon>
        <taxon>Asterales</taxon>
        <taxon>Asteraceae</taxon>
        <taxon>Asteroideae</taxon>
        <taxon>Anthemideae</taxon>
        <taxon>Anthemidinae</taxon>
        <taxon>Tanacetum</taxon>
    </lineage>
</organism>
<gene>
    <name evidence="1" type="ORF">Tci_931174</name>
</gene>
<reference evidence="1" key="1">
    <citation type="journal article" date="2019" name="Sci. Rep.">
        <title>Draft genome of Tanacetum cinerariifolium, the natural source of mosquito coil.</title>
        <authorList>
            <person name="Yamashiro T."/>
            <person name="Shiraishi A."/>
            <person name="Satake H."/>
            <person name="Nakayama K."/>
        </authorList>
    </citation>
    <scope>NUCLEOTIDE SEQUENCE</scope>
</reference>
<accession>A0A699XGY6</accession>
<sequence>MAALHKVTFKECVQCLETASGFVVTPSELTREGVKTFVTASE</sequence>